<proteinExistence type="predicted"/>
<accession>A0AAW2VT19</accession>
<feature type="chain" id="PRO_5043419219" description="AB hydrolase-1 domain-containing protein" evidence="1">
    <location>
        <begin position="21"/>
        <end position="243"/>
    </location>
</feature>
<evidence type="ECO:0000256" key="1">
    <source>
        <dbReference type="SAM" id="SignalP"/>
    </source>
</evidence>
<dbReference type="PANTHER" id="PTHR43139:SF61">
    <property type="entry name" value="ALPHA_BETA-HYDROLASES SUPERFAMILY PROTEIN"/>
    <property type="match status" value="1"/>
</dbReference>
<gene>
    <name evidence="3" type="ORF">Sradi_0749500</name>
</gene>
<dbReference type="GO" id="GO:0016787">
    <property type="term" value="F:hydrolase activity"/>
    <property type="evidence" value="ECO:0007669"/>
    <property type="project" value="UniProtKB-ARBA"/>
</dbReference>
<reference evidence="3" key="2">
    <citation type="journal article" date="2024" name="Plant">
        <title>Genomic evolution and insights into agronomic trait innovations of Sesamum species.</title>
        <authorList>
            <person name="Miao H."/>
            <person name="Wang L."/>
            <person name="Qu L."/>
            <person name="Liu H."/>
            <person name="Sun Y."/>
            <person name="Le M."/>
            <person name="Wang Q."/>
            <person name="Wei S."/>
            <person name="Zheng Y."/>
            <person name="Lin W."/>
            <person name="Duan Y."/>
            <person name="Cao H."/>
            <person name="Xiong S."/>
            <person name="Wang X."/>
            <person name="Wei L."/>
            <person name="Li C."/>
            <person name="Ma Q."/>
            <person name="Ju M."/>
            <person name="Zhao R."/>
            <person name="Li G."/>
            <person name="Mu C."/>
            <person name="Tian Q."/>
            <person name="Mei H."/>
            <person name="Zhang T."/>
            <person name="Gao T."/>
            <person name="Zhang H."/>
        </authorList>
    </citation>
    <scope>NUCLEOTIDE SEQUENCE</scope>
    <source>
        <strain evidence="3">G02</strain>
    </source>
</reference>
<dbReference type="InterPro" id="IPR000073">
    <property type="entry name" value="AB_hydrolase_1"/>
</dbReference>
<feature type="signal peptide" evidence="1">
    <location>
        <begin position="1"/>
        <end position="20"/>
    </location>
</feature>
<sequence>MVNLVTALITFLQAVMKLAGIRPHTVEIEPGTVIRIWVPSEAIQRSKKTTNSTTADGGNTKTNQPSKPVIVLIQGFAGEGILTWPFQMLSLRKKYSVYVPDLLFFGGSTTRKPDRSPAFQAECLAEALRKLGIEKCTVWGFSYGGVVAFKMAELQPELVEALVITGSAPVLTESITHDMIQKIGFHSLSEFLLPTSADGCKRTLQVALCMKLSLPRRAYKDIFEVSFDHPHPFHSLHLFLSIY</sequence>
<dbReference type="EMBL" id="JACGWJ010000003">
    <property type="protein sequence ID" value="KAL0431235.1"/>
    <property type="molecule type" value="Genomic_DNA"/>
</dbReference>
<dbReference type="PANTHER" id="PTHR43139">
    <property type="entry name" value="SI:DKEY-122A22.2"/>
    <property type="match status" value="1"/>
</dbReference>
<dbReference type="InterPro" id="IPR052370">
    <property type="entry name" value="Meta-cleavage_hydrolase"/>
</dbReference>
<dbReference type="SUPFAM" id="SSF53474">
    <property type="entry name" value="alpha/beta-Hydrolases"/>
    <property type="match status" value="1"/>
</dbReference>
<reference evidence="3" key="1">
    <citation type="submission" date="2020-06" db="EMBL/GenBank/DDBJ databases">
        <authorList>
            <person name="Li T."/>
            <person name="Hu X."/>
            <person name="Zhang T."/>
            <person name="Song X."/>
            <person name="Zhang H."/>
            <person name="Dai N."/>
            <person name="Sheng W."/>
            <person name="Hou X."/>
            <person name="Wei L."/>
        </authorList>
    </citation>
    <scope>NUCLEOTIDE SEQUENCE</scope>
    <source>
        <strain evidence="3">G02</strain>
        <tissue evidence="3">Leaf</tissue>
    </source>
</reference>
<dbReference type="InterPro" id="IPR029058">
    <property type="entry name" value="AB_hydrolase_fold"/>
</dbReference>
<organism evidence="3">
    <name type="scientific">Sesamum radiatum</name>
    <name type="common">Black benniseed</name>
    <dbReference type="NCBI Taxonomy" id="300843"/>
    <lineage>
        <taxon>Eukaryota</taxon>
        <taxon>Viridiplantae</taxon>
        <taxon>Streptophyta</taxon>
        <taxon>Embryophyta</taxon>
        <taxon>Tracheophyta</taxon>
        <taxon>Spermatophyta</taxon>
        <taxon>Magnoliopsida</taxon>
        <taxon>eudicotyledons</taxon>
        <taxon>Gunneridae</taxon>
        <taxon>Pentapetalae</taxon>
        <taxon>asterids</taxon>
        <taxon>lamiids</taxon>
        <taxon>Lamiales</taxon>
        <taxon>Pedaliaceae</taxon>
        <taxon>Sesamum</taxon>
    </lineage>
</organism>
<dbReference type="AlphaFoldDB" id="A0AAW2VT19"/>
<evidence type="ECO:0000313" key="3">
    <source>
        <dbReference type="EMBL" id="KAL0431235.1"/>
    </source>
</evidence>
<dbReference type="Pfam" id="PF00561">
    <property type="entry name" value="Abhydrolase_1"/>
    <property type="match status" value="1"/>
</dbReference>
<name>A0AAW2VT19_SESRA</name>
<protein>
    <recommendedName>
        <fullName evidence="2">AB hydrolase-1 domain-containing protein</fullName>
    </recommendedName>
</protein>
<feature type="domain" description="AB hydrolase-1" evidence="2">
    <location>
        <begin position="68"/>
        <end position="181"/>
    </location>
</feature>
<keyword evidence="1" id="KW-0732">Signal</keyword>
<evidence type="ECO:0000259" key="2">
    <source>
        <dbReference type="Pfam" id="PF00561"/>
    </source>
</evidence>
<dbReference type="Gene3D" id="3.40.50.1820">
    <property type="entry name" value="alpha/beta hydrolase"/>
    <property type="match status" value="1"/>
</dbReference>
<comment type="caution">
    <text evidence="3">The sequence shown here is derived from an EMBL/GenBank/DDBJ whole genome shotgun (WGS) entry which is preliminary data.</text>
</comment>